<proteinExistence type="predicted"/>
<dbReference type="Proteomes" id="UP000094801">
    <property type="component" value="Unassembled WGS sequence"/>
</dbReference>
<evidence type="ECO:0000313" key="1">
    <source>
        <dbReference type="EMBL" id="ODV83842.1"/>
    </source>
</evidence>
<evidence type="ECO:0000313" key="2">
    <source>
        <dbReference type="Proteomes" id="UP000094801"/>
    </source>
</evidence>
<sequence>MSSAKKTIFDEITILDEVIEVLVNPPSYGIKTVDLFNYLNLSIGTSVSNSSLHPDSISKIATSATTNSISQRTISSSGASVVSLRSDGDNPGDISIKMIDFHHFADLGYQLSTPSLSVMSVIRMLSSNVYINNFNDGGNLGSLLESMNSGSDAATTTMTTNSTGGDAGIYYLPDLRLVIKNVLILLINYLKKQESSAVGTPEEPMLFNLIFLLNVSIVHKLLKIFRILNSKMKFKSEVILLGLMK</sequence>
<dbReference type="EMBL" id="KV453860">
    <property type="protein sequence ID" value="ODV83842.1"/>
    <property type="molecule type" value="Genomic_DNA"/>
</dbReference>
<gene>
    <name evidence="1" type="ORF">CANARDRAFT_24549</name>
</gene>
<accession>A0A1E4SWM3</accession>
<dbReference type="OrthoDB" id="3988931at2759"/>
<dbReference type="AlphaFoldDB" id="A0A1E4SWM3"/>
<keyword evidence="2" id="KW-1185">Reference proteome</keyword>
<organism evidence="1 2">
    <name type="scientific">[Candida] arabinofermentans NRRL YB-2248</name>
    <dbReference type="NCBI Taxonomy" id="983967"/>
    <lineage>
        <taxon>Eukaryota</taxon>
        <taxon>Fungi</taxon>
        <taxon>Dikarya</taxon>
        <taxon>Ascomycota</taxon>
        <taxon>Saccharomycotina</taxon>
        <taxon>Pichiomycetes</taxon>
        <taxon>Pichiales</taxon>
        <taxon>Pichiaceae</taxon>
        <taxon>Ogataea</taxon>
        <taxon>Ogataea/Candida clade</taxon>
    </lineage>
</organism>
<name>A0A1E4SWM3_9ASCO</name>
<protein>
    <submittedName>
        <fullName evidence="1">Uncharacterized protein</fullName>
    </submittedName>
</protein>
<reference evidence="2" key="1">
    <citation type="submission" date="2016-04" db="EMBL/GenBank/DDBJ databases">
        <title>Comparative genomics of biotechnologically important yeasts.</title>
        <authorList>
            <consortium name="DOE Joint Genome Institute"/>
            <person name="Riley R."/>
            <person name="Haridas S."/>
            <person name="Wolfe K.H."/>
            <person name="Lopes M.R."/>
            <person name="Hittinger C.T."/>
            <person name="Goker M."/>
            <person name="Salamov A."/>
            <person name="Wisecaver J."/>
            <person name="Long T.M."/>
            <person name="Aerts A.L."/>
            <person name="Barry K."/>
            <person name="Choi C."/>
            <person name="Clum A."/>
            <person name="Coughlan A.Y."/>
            <person name="Deshpande S."/>
            <person name="Douglass A.P."/>
            <person name="Hanson S.J."/>
            <person name="Klenk H.-P."/>
            <person name="Labutti K."/>
            <person name="Lapidus A."/>
            <person name="Lindquist E."/>
            <person name="Lipzen A."/>
            <person name="Meier-Kolthoff J.P."/>
            <person name="Ohm R.A."/>
            <person name="Otillar R.P."/>
            <person name="Pangilinan J."/>
            <person name="Peng Y."/>
            <person name="Rokas A."/>
            <person name="Rosa C.A."/>
            <person name="Scheuner C."/>
            <person name="Sibirny A.A."/>
            <person name="Slot J.C."/>
            <person name="Stielow J.B."/>
            <person name="Sun H."/>
            <person name="Kurtzman C.P."/>
            <person name="Blackwell M."/>
            <person name="Grigoriev I.V."/>
            <person name="Jeffries T.W."/>
        </authorList>
    </citation>
    <scope>NUCLEOTIDE SEQUENCE [LARGE SCALE GENOMIC DNA]</scope>
    <source>
        <strain evidence="2">NRRL YB-2248</strain>
    </source>
</reference>